<keyword evidence="12" id="KW-1185">Reference proteome</keyword>
<dbReference type="FunFam" id="3.40.50.720:FF:000182">
    <property type="entry name" value="NAD-dependent malic enzyme"/>
    <property type="match status" value="1"/>
</dbReference>
<feature type="binding site" evidence="6">
    <location>
        <position position="465"/>
    </location>
    <ligand>
        <name>(S)-malate</name>
        <dbReference type="ChEBI" id="CHEBI:15589"/>
    </ligand>
</feature>
<dbReference type="AlphaFoldDB" id="A0A0C9MIT7"/>
<name>A0A0C9MIT7_9FUNG</name>
<dbReference type="GO" id="GO:0005739">
    <property type="term" value="C:mitochondrion"/>
    <property type="evidence" value="ECO:0007669"/>
    <property type="project" value="TreeGrafter"/>
</dbReference>
<evidence type="ECO:0000256" key="2">
    <source>
        <dbReference type="ARBA" id="ARBA00008785"/>
    </source>
</evidence>
<feature type="binding site" evidence="7">
    <location>
        <position position="294"/>
    </location>
    <ligand>
        <name>a divalent metal cation</name>
        <dbReference type="ChEBI" id="CHEBI:60240"/>
    </ligand>
</feature>
<accession>A0A0C9MIT7</accession>
<reference evidence="11" key="1">
    <citation type="submission" date="2014-09" db="EMBL/GenBank/DDBJ databases">
        <title>Draft genome sequence of an oleaginous Mucoromycotina fungus Mucor ambiguus NBRC6742.</title>
        <authorList>
            <person name="Takeda I."/>
            <person name="Yamane N."/>
            <person name="Morita T."/>
            <person name="Tamano K."/>
            <person name="Machida M."/>
            <person name="Baker S."/>
            <person name="Koike H."/>
        </authorList>
    </citation>
    <scope>NUCLEOTIDE SEQUENCE</scope>
    <source>
        <strain evidence="11">NBRC 6742</strain>
    </source>
</reference>
<dbReference type="InterPro" id="IPR036291">
    <property type="entry name" value="NAD(P)-bd_dom_sf"/>
</dbReference>
<dbReference type="SUPFAM" id="SSF53223">
    <property type="entry name" value="Aminoacid dehydrogenase-like, N-terminal domain"/>
    <property type="match status" value="1"/>
</dbReference>
<dbReference type="NCBIfam" id="NF010052">
    <property type="entry name" value="PRK13529.1"/>
    <property type="match status" value="1"/>
</dbReference>
<feature type="binding site" evidence="7">
    <location>
        <position position="293"/>
    </location>
    <ligand>
        <name>a divalent metal cation</name>
        <dbReference type="ChEBI" id="CHEBI:60240"/>
    </ligand>
</feature>
<dbReference type="InterPro" id="IPR046346">
    <property type="entry name" value="Aminoacid_DH-like_N_sf"/>
</dbReference>
<evidence type="ECO:0000256" key="6">
    <source>
        <dbReference type="PIRSR" id="PIRSR000106-2"/>
    </source>
</evidence>
<evidence type="ECO:0000256" key="7">
    <source>
        <dbReference type="PIRSR" id="PIRSR000106-3"/>
    </source>
</evidence>
<keyword evidence="3 7" id="KW-0479">Metal-binding</keyword>
<dbReference type="PIRSF" id="PIRSF000106">
    <property type="entry name" value="ME"/>
    <property type="match status" value="1"/>
</dbReference>
<dbReference type="EMBL" id="DF836444">
    <property type="protein sequence ID" value="GAN07274.1"/>
    <property type="molecule type" value="Genomic_DNA"/>
</dbReference>
<dbReference type="GO" id="GO:0006108">
    <property type="term" value="P:malate metabolic process"/>
    <property type="evidence" value="ECO:0007669"/>
    <property type="project" value="TreeGrafter"/>
</dbReference>
<dbReference type="PANTHER" id="PTHR23406">
    <property type="entry name" value="MALIC ENZYME-RELATED"/>
    <property type="match status" value="1"/>
</dbReference>
<dbReference type="InterPro" id="IPR001891">
    <property type="entry name" value="Malic_OxRdtase"/>
</dbReference>
<dbReference type="InterPro" id="IPR015884">
    <property type="entry name" value="Malic_enzyme_CS"/>
</dbReference>
<dbReference type="GO" id="GO:0046872">
    <property type="term" value="F:metal ion binding"/>
    <property type="evidence" value="ECO:0007669"/>
    <property type="project" value="UniProtKB-KW"/>
</dbReference>
<organism evidence="11">
    <name type="scientific">Mucor ambiguus</name>
    <dbReference type="NCBI Taxonomy" id="91626"/>
    <lineage>
        <taxon>Eukaryota</taxon>
        <taxon>Fungi</taxon>
        <taxon>Fungi incertae sedis</taxon>
        <taxon>Mucoromycota</taxon>
        <taxon>Mucoromycotina</taxon>
        <taxon>Mucoromycetes</taxon>
        <taxon>Mucorales</taxon>
        <taxon>Mucorineae</taxon>
        <taxon>Mucoraceae</taxon>
        <taxon>Mucor</taxon>
    </lineage>
</organism>
<evidence type="ECO:0000259" key="9">
    <source>
        <dbReference type="SMART" id="SM00919"/>
    </source>
</evidence>
<keyword evidence="4 8" id="KW-0560">Oxidoreductase</keyword>
<dbReference type="Gene3D" id="3.40.50.10380">
    <property type="entry name" value="Malic enzyme, N-terminal domain"/>
    <property type="match status" value="1"/>
</dbReference>
<dbReference type="PANTHER" id="PTHR23406:SF32">
    <property type="entry name" value="NADP-DEPENDENT MALIC ENZYME"/>
    <property type="match status" value="1"/>
</dbReference>
<gene>
    <name evidence="11" type="ORF">MAM1_0155c06770</name>
</gene>
<dbReference type="SUPFAM" id="SSF51735">
    <property type="entry name" value="NAD(P)-binding Rossmann-fold domains"/>
    <property type="match status" value="1"/>
</dbReference>
<feature type="binding site" evidence="6">
    <location>
        <position position="204"/>
    </location>
    <ligand>
        <name>(S)-malate</name>
        <dbReference type="ChEBI" id="CHEBI:15589"/>
    </ligand>
</feature>
<feature type="binding site" evidence="7">
    <location>
        <position position="317"/>
    </location>
    <ligand>
        <name>a divalent metal cation</name>
        <dbReference type="ChEBI" id="CHEBI:60240"/>
    </ligand>
</feature>
<feature type="domain" description="Malic enzyme NAD-binding" evidence="9">
    <location>
        <begin position="318"/>
        <end position="580"/>
    </location>
</feature>
<feature type="active site" description="Proton donor" evidence="5">
    <location>
        <position position="142"/>
    </location>
</feature>
<feature type="domain" description="Malic enzyme N-terminal" evidence="10">
    <location>
        <begin position="119"/>
        <end position="308"/>
    </location>
</feature>
<dbReference type="Pfam" id="PF03949">
    <property type="entry name" value="Malic_M"/>
    <property type="match status" value="1"/>
</dbReference>
<dbReference type="PRINTS" id="PR00072">
    <property type="entry name" value="MALOXRDTASE"/>
</dbReference>
<dbReference type="InterPro" id="IPR012301">
    <property type="entry name" value="Malic_N_dom"/>
</dbReference>
<evidence type="ECO:0000256" key="8">
    <source>
        <dbReference type="RuleBase" id="RU003426"/>
    </source>
</evidence>
<dbReference type="Proteomes" id="UP000053815">
    <property type="component" value="Unassembled WGS sequence"/>
</dbReference>
<feature type="active site" description="Proton acceptor" evidence="5">
    <location>
        <position position="222"/>
    </location>
</feature>
<evidence type="ECO:0000313" key="11">
    <source>
        <dbReference type="EMBL" id="GAN07274.1"/>
    </source>
</evidence>
<dbReference type="PROSITE" id="PS00331">
    <property type="entry name" value="MALIC_ENZYMES"/>
    <property type="match status" value="1"/>
</dbReference>
<dbReference type="Pfam" id="PF00390">
    <property type="entry name" value="malic"/>
    <property type="match status" value="1"/>
</dbReference>
<proteinExistence type="inferred from homology"/>
<comment type="similarity">
    <text evidence="2 8">Belongs to the malic enzymes family.</text>
</comment>
<dbReference type="GO" id="GO:0004471">
    <property type="term" value="F:malate dehydrogenase (decarboxylating) (NAD+) activity"/>
    <property type="evidence" value="ECO:0007669"/>
    <property type="project" value="TreeGrafter"/>
</dbReference>
<dbReference type="InterPro" id="IPR037062">
    <property type="entry name" value="Malic_N_dom_sf"/>
</dbReference>
<evidence type="ECO:0000256" key="1">
    <source>
        <dbReference type="ARBA" id="ARBA00001936"/>
    </source>
</evidence>
<dbReference type="STRING" id="91626.A0A0C9MIT7"/>
<evidence type="ECO:0000256" key="3">
    <source>
        <dbReference type="ARBA" id="ARBA00022723"/>
    </source>
</evidence>
<evidence type="ECO:0000259" key="10">
    <source>
        <dbReference type="SMART" id="SM01274"/>
    </source>
</evidence>
<dbReference type="SMART" id="SM01274">
    <property type="entry name" value="malic"/>
    <property type="match status" value="1"/>
</dbReference>
<dbReference type="SMART" id="SM00919">
    <property type="entry name" value="Malic_M"/>
    <property type="match status" value="1"/>
</dbReference>
<comment type="cofactor">
    <cofactor evidence="7">
        <name>Mg(2+)</name>
        <dbReference type="ChEBI" id="CHEBI:18420"/>
    </cofactor>
    <cofactor evidence="7">
        <name>Mn(2+)</name>
        <dbReference type="ChEBI" id="CHEBI:29035"/>
    </cofactor>
    <text evidence="7">Divalent metal cations. Prefers magnesium or manganese.</text>
</comment>
<dbReference type="OrthoDB" id="5365701at2759"/>
<protein>
    <recommendedName>
        <fullName evidence="8">Malic enzyme</fullName>
    </recommendedName>
</protein>
<dbReference type="GO" id="GO:0051287">
    <property type="term" value="F:NAD binding"/>
    <property type="evidence" value="ECO:0007669"/>
    <property type="project" value="InterPro"/>
</dbReference>
<dbReference type="InterPro" id="IPR012302">
    <property type="entry name" value="Malic_NAD-bd"/>
</dbReference>
<dbReference type="Gene3D" id="3.40.50.720">
    <property type="entry name" value="NAD(P)-binding Rossmann-like Domain"/>
    <property type="match status" value="1"/>
</dbReference>
<feature type="binding site" evidence="6">
    <location>
        <position position="511"/>
    </location>
    <ligand>
        <name>(S)-malate</name>
        <dbReference type="ChEBI" id="CHEBI:15589"/>
    </ligand>
</feature>
<sequence length="612" mass="68630">MSLYKSTNFILSRSLRNQRIKASFFFQKIHTQSPSSTIMPALKEESSQLQQSIKPVDAVHSAYYNKGTALPAHMRQQLHVRGQIPATVDSFENQATRALKIVRSRQTQLEKYTFMAQLRNNNTRLFYKLINDHIEEFAPIIYTPTVGEACQRYSDIYPFLTPPGTPDGLYLTLKDLPHLDEIIADYKQRSGETPDITVMTDGSRILGLGDLGLNGMPISMGKLQLYVAGAGVDPRKTLPIVLDFGTNNEKNLADEHYLGVREKRPNDKVFYDAVDQVLKSLIRAFPDLLVQFEDFSSEHAFGLLEEYQNKMLCFNDDIQGTGAVILSGLINAFRKVETESSIPLSDHRIVFYGAGSAAIGVARQIQEYLELEHGLTEEQAKKVFYICDSKGLVTADRGDRLVEHKVYYARHDNQGTQYQSLDDIINYVKPTTLIGLSSSTGAFSKSVLERMSQINDQPIVFPLSNPSTKAECTFEDAMKATNNKVVFASGTAFPAYIVPETKEVRMPGQGNNMYMFPGLGLGSIIAKPESITNRIILRAAMALADSLTEQERANGWLYPELSRIREVSATVASAVVDQAVRDKISTVEELKSIKPSEYQNYVKERMWTSNYE</sequence>
<evidence type="ECO:0000256" key="5">
    <source>
        <dbReference type="PIRSR" id="PIRSR000106-1"/>
    </source>
</evidence>
<evidence type="ECO:0000313" key="12">
    <source>
        <dbReference type="Proteomes" id="UP000053815"/>
    </source>
</evidence>
<comment type="cofactor">
    <cofactor evidence="1">
        <name>Mn(2+)</name>
        <dbReference type="ChEBI" id="CHEBI:29035"/>
    </cofactor>
</comment>
<evidence type="ECO:0000256" key="4">
    <source>
        <dbReference type="ARBA" id="ARBA00023002"/>
    </source>
</evidence>